<dbReference type="Proteomes" id="UP000309076">
    <property type="component" value="Unassembled WGS sequence"/>
</dbReference>
<protein>
    <submittedName>
        <fullName evidence="1">Uncharacterized protein</fullName>
    </submittedName>
</protein>
<evidence type="ECO:0000313" key="2">
    <source>
        <dbReference type="Proteomes" id="UP000309076"/>
    </source>
</evidence>
<accession>A0AB74JAE2</accession>
<gene>
    <name evidence="1" type="ORF">D6D21_00631</name>
</gene>
<proteinExistence type="predicted"/>
<sequence length="244" mass="26344">MKQLSESSHAVRARWIYKQARRLLFFNHHPPALYYLKNQVPSSPNIKMRFLTLAAPVMALLAATASAGVIKRDATSDALLASLKDLTQRTQKLTPVVAAIQSPVGGLLKRQTNPFQPVIDGFQDFDKEAQADIEAMPQTGAPISGDAAQKEVCTAFTAFVAAHQETLKYVIGKSGLLEGIFLGPVAAVLRQHENVLDTFAFGLIDVVDSCQQDATQKKSSLDDTLGKAVCAYTPAGTLGLNLFC</sequence>
<evidence type="ECO:0000313" key="1">
    <source>
        <dbReference type="EMBL" id="THW52969.1"/>
    </source>
</evidence>
<name>A0AB74JAE2_AURPU</name>
<comment type="caution">
    <text evidence="1">The sequence shown here is derived from an EMBL/GenBank/DDBJ whole genome shotgun (WGS) entry which is preliminary data.</text>
</comment>
<organism evidence="1 2">
    <name type="scientific">Aureobasidium pullulans</name>
    <name type="common">Black yeast</name>
    <name type="synonym">Pullularia pullulans</name>
    <dbReference type="NCBI Taxonomy" id="5580"/>
    <lineage>
        <taxon>Eukaryota</taxon>
        <taxon>Fungi</taxon>
        <taxon>Dikarya</taxon>
        <taxon>Ascomycota</taxon>
        <taxon>Pezizomycotina</taxon>
        <taxon>Dothideomycetes</taxon>
        <taxon>Dothideomycetidae</taxon>
        <taxon>Dothideales</taxon>
        <taxon>Saccotheciaceae</taxon>
        <taxon>Aureobasidium</taxon>
    </lineage>
</organism>
<dbReference type="AlphaFoldDB" id="A0AB74JAE2"/>
<dbReference type="Pfam" id="PF17615">
    <property type="entry name" value="C166"/>
    <property type="match status" value="1"/>
</dbReference>
<reference evidence="1 2" key="1">
    <citation type="submission" date="2018-10" db="EMBL/GenBank/DDBJ databases">
        <title>Fifty Aureobasidium pullulans genomes reveal a recombining polyextremotolerant generalist.</title>
        <authorList>
            <person name="Gostincar C."/>
            <person name="Turk M."/>
            <person name="Zajc J."/>
            <person name="Gunde-Cimerman N."/>
        </authorList>
    </citation>
    <scope>NUCLEOTIDE SEQUENCE [LARGE SCALE GENOMIC DNA]</scope>
    <source>
        <strain evidence="1 2">EXF-10796</strain>
    </source>
</reference>
<dbReference type="EMBL" id="QZAM01000005">
    <property type="protein sequence ID" value="THW52969.1"/>
    <property type="molecule type" value="Genomic_DNA"/>
</dbReference>